<dbReference type="InterPro" id="IPR027417">
    <property type="entry name" value="P-loop_NTPase"/>
</dbReference>
<dbReference type="AlphaFoldDB" id="A0A1I5C4P8"/>
<dbReference type="PANTHER" id="PTHR11059">
    <property type="entry name" value="DNA REPAIR PROTEIN RECN"/>
    <property type="match status" value="1"/>
</dbReference>
<dbReference type="SMART" id="SM00382">
    <property type="entry name" value="AAA"/>
    <property type="match status" value="1"/>
</dbReference>
<dbReference type="NCBIfam" id="NF008121">
    <property type="entry name" value="PRK10869.1"/>
    <property type="match status" value="1"/>
</dbReference>
<dbReference type="InterPro" id="IPR004604">
    <property type="entry name" value="DNA_recomb/repair_RecN"/>
</dbReference>
<evidence type="ECO:0000259" key="11">
    <source>
        <dbReference type="SMART" id="SM00382"/>
    </source>
</evidence>
<accession>A0A1I5C4P8</accession>
<dbReference type="PANTHER" id="PTHR11059:SF0">
    <property type="entry name" value="DNA REPAIR PROTEIN RECN"/>
    <property type="match status" value="1"/>
</dbReference>
<evidence type="ECO:0000256" key="4">
    <source>
        <dbReference type="ARBA" id="ARBA00022741"/>
    </source>
</evidence>
<feature type="domain" description="AAA+ ATPase" evidence="11">
    <location>
        <begin position="21"/>
        <end position="510"/>
    </location>
</feature>
<dbReference type="SUPFAM" id="SSF52540">
    <property type="entry name" value="P-loop containing nucleoside triphosphate hydrolases"/>
    <property type="match status" value="2"/>
</dbReference>
<dbReference type="Gene3D" id="3.40.50.300">
    <property type="entry name" value="P-loop containing nucleotide triphosphate hydrolases"/>
    <property type="match status" value="2"/>
</dbReference>
<gene>
    <name evidence="12" type="ORF">SAMN05216386_1965</name>
</gene>
<dbReference type="OrthoDB" id="9806954at2"/>
<comment type="function">
    <text evidence="1 9">May be involved in recombinational repair of damaged DNA.</text>
</comment>
<name>A0A1I5C4P8_9PROT</name>
<dbReference type="STRING" id="1266925.GCA_000619905_02112"/>
<dbReference type="FunFam" id="3.40.50.300:FF:000319">
    <property type="entry name" value="DNA repair protein RecN"/>
    <property type="match status" value="1"/>
</dbReference>
<dbReference type="Proteomes" id="UP000183107">
    <property type="component" value="Unassembled WGS sequence"/>
</dbReference>
<dbReference type="GO" id="GO:0005524">
    <property type="term" value="F:ATP binding"/>
    <property type="evidence" value="ECO:0007669"/>
    <property type="project" value="UniProtKB-KW"/>
</dbReference>
<dbReference type="GO" id="GO:0009432">
    <property type="term" value="P:SOS response"/>
    <property type="evidence" value="ECO:0007669"/>
    <property type="project" value="UniProtKB-ARBA"/>
</dbReference>
<evidence type="ECO:0000256" key="9">
    <source>
        <dbReference type="PIRNR" id="PIRNR003128"/>
    </source>
</evidence>
<evidence type="ECO:0000256" key="6">
    <source>
        <dbReference type="ARBA" id="ARBA00022840"/>
    </source>
</evidence>
<keyword evidence="10" id="KW-0175">Coiled coil</keyword>
<comment type="similarity">
    <text evidence="2 9">Belongs to the RecN family.</text>
</comment>
<organism evidence="12 13">
    <name type="scientific">Nitrosospira briensis</name>
    <dbReference type="NCBI Taxonomy" id="35799"/>
    <lineage>
        <taxon>Bacteria</taxon>
        <taxon>Pseudomonadati</taxon>
        <taxon>Pseudomonadota</taxon>
        <taxon>Betaproteobacteria</taxon>
        <taxon>Nitrosomonadales</taxon>
        <taxon>Nitrosomonadaceae</taxon>
        <taxon>Nitrosospira</taxon>
    </lineage>
</organism>
<keyword evidence="13" id="KW-1185">Reference proteome</keyword>
<dbReference type="RefSeq" id="WP_074797076.1">
    <property type="nucleotide sequence ID" value="NZ_FOVJ01000003.1"/>
</dbReference>
<sequence length="562" mass="61702">MLKFLSIRDFVIVDRIELEFVPGFTALTGETGAGKSILIDALALVLGERSDAGVVRHGCERAEISAEFYVSELPDIAEWLRENGFENTGDDEHICLLRRSVDAGGRSRSFINGQSATLQQLRAAGEKLVDIQGQHAHQLLLRSEAQRELIDGYSGSRPLARQVKEAYRVWQELRQRRVAWEQNANALTQEREQLEWQINELTALNFSADEWQTLQTEHSRLSNAASLLEAAQMGLEALSEGEATALSQLNSTISRLSHLVDWDDSLKAVLDLLEPAQIQLQEAVYELGRYQQRLDLDPQRLQEVEDRLGAIHAAARKYRVSPDELPALLKTATGQLDELGHKEDGERLAKEEAAARAEYSKLATELSVQRKKAAVTLGRQVTSAMQTLAMAGGEFSVAVMPLEQGNANGMEQIEFQVSAHKGLPLRPLAKVASGGELSRIGLAIHVIASKLSAAPTLIFDEVDAGIGGRVAEIVGGLLKRLGAERQVMCITHLAQVASAGDHQWQVSKSADPDTGKVSSRITVLEKQERVEEIARMLGGVKITDTTRKHAAEMLLSARAEEL</sequence>
<dbReference type="NCBIfam" id="TIGR00634">
    <property type="entry name" value="recN"/>
    <property type="match status" value="1"/>
</dbReference>
<dbReference type="GO" id="GO:0006281">
    <property type="term" value="P:DNA repair"/>
    <property type="evidence" value="ECO:0007669"/>
    <property type="project" value="UniProtKB-KW"/>
</dbReference>
<dbReference type="FunFam" id="3.40.50.300:FF:000356">
    <property type="entry name" value="DNA repair protein RecN"/>
    <property type="match status" value="1"/>
</dbReference>
<keyword evidence="4" id="KW-0547">Nucleotide-binding</keyword>
<keyword evidence="6" id="KW-0067">ATP-binding</keyword>
<dbReference type="PIRSF" id="PIRSF003128">
    <property type="entry name" value="RecN"/>
    <property type="match status" value="1"/>
</dbReference>
<dbReference type="GO" id="GO:0043590">
    <property type="term" value="C:bacterial nucleoid"/>
    <property type="evidence" value="ECO:0007669"/>
    <property type="project" value="TreeGrafter"/>
</dbReference>
<dbReference type="EMBL" id="FOVJ01000003">
    <property type="protein sequence ID" value="SFN81993.1"/>
    <property type="molecule type" value="Genomic_DNA"/>
</dbReference>
<evidence type="ECO:0000256" key="10">
    <source>
        <dbReference type="SAM" id="Coils"/>
    </source>
</evidence>
<dbReference type="GO" id="GO:0006310">
    <property type="term" value="P:DNA recombination"/>
    <property type="evidence" value="ECO:0007669"/>
    <property type="project" value="InterPro"/>
</dbReference>
<evidence type="ECO:0000256" key="2">
    <source>
        <dbReference type="ARBA" id="ARBA00009441"/>
    </source>
</evidence>
<evidence type="ECO:0000256" key="1">
    <source>
        <dbReference type="ARBA" id="ARBA00003618"/>
    </source>
</evidence>
<keyword evidence="5 9" id="KW-0227">DNA damage</keyword>
<dbReference type="Pfam" id="PF02463">
    <property type="entry name" value="SMC_N"/>
    <property type="match status" value="1"/>
</dbReference>
<evidence type="ECO:0000313" key="13">
    <source>
        <dbReference type="Proteomes" id="UP000183107"/>
    </source>
</evidence>
<proteinExistence type="inferred from homology"/>
<evidence type="ECO:0000256" key="3">
    <source>
        <dbReference type="ARBA" id="ARBA00021315"/>
    </source>
</evidence>
<dbReference type="InterPro" id="IPR003593">
    <property type="entry name" value="AAA+_ATPase"/>
</dbReference>
<reference evidence="13" key="1">
    <citation type="submission" date="2016-10" db="EMBL/GenBank/DDBJ databases">
        <authorList>
            <person name="Varghese N."/>
        </authorList>
    </citation>
    <scope>NUCLEOTIDE SEQUENCE [LARGE SCALE GENOMIC DNA]</scope>
    <source>
        <strain evidence="13">Nsp8</strain>
    </source>
</reference>
<feature type="coiled-coil region" evidence="10">
    <location>
        <begin position="170"/>
        <end position="204"/>
    </location>
</feature>
<evidence type="ECO:0000256" key="7">
    <source>
        <dbReference type="ARBA" id="ARBA00023204"/>
    </source>
</evidence>
<evidence type="ECO:0000256" key="5">
    <source>
        <dbReference type="ARBA" id="ARBA00022763"/>
    </source>
</evidence>
<protein>
    <recommendedName>
        <fullName evidence="3 9">DNA repair protein RecN</fullName>
    </recommendedName>
    <alternativeName>
        <fullName evidence="8 9">Recombination protein N</fullName>
    </alternativeName>
</protein>
<dbReference type="CDD" id="cd03241">
    <property type="entry name" value="ABC_RecN"/>
    <property type="match status" value="2"/>
</dbReference>
<evidence type="ECO:0000256" key="8">
    <source>
        <dbReference type="ARBA" id="ARBA00033408"/>
    </source>
</evidence>
<keyword evidence="7 9" id="KW-0234">DNA repair</keyword>
<dbReference type="InterPro" id="IPR003395">
    <property type="entry name" value="RecF/RecN/SMC_N"/>
</dbReference>
<evidence type="ECO:0000313" key="12">
    <source>
        <dbReference type="EMBL" id="SFN81993.1"/>
    </source>
</evidence>